<feature type="non-terminal residue" evidence="2">
    <location>
        <position position="1"/>
    </location>
</feature>
<reference evidence="2 3" key="1">
    <citation type="submission" date="2019-07" db="EMBL/GenBank/DDBJ databases">
        <authorList>
            <person name="Jastrzebski P J."/>
            <person name="Paukszto L."/>
            <person name="Jastrzebski P J."/>
        </authorList>
    </citation>
    <scope>NUCLEOTIDE SEQUENCE [LARGE SCALE GENOMIC DNA]</scope>
    <source>
        <strain evidence="2 3">WMS-il1</strain>
    </source>
</reference>
<dbReference type="Proteomes" id="UP000321570">
    <property type="component" value="Unassembled WGS sequence"/>
</dbReference>
<evidence type="ECO:0000313" key="3">
    <source>
        <dbReference type="Proteomes" id="UP000321570"/>
    </source>
</evidence>
<proteinExistence type="predicted"/>
<keyword evidence="1" id="KW-1133">Transmembrane helix</keyword>
<dbReference type="EMBL" id="CABIJS010000022">
    <property type="protein sequence ID" value="VUZ39900.1"/>
    <property type="molecule type" value="Genomic_DNA"/>
</dbReference>
<dbReference type="AlphaFoldDB" id="A0A564XY44"/>
<evidence type="ECO:0000313" key="2">
    <source>
        <dbReference type="EMBL" id="VUZ39900.1"/>
    </source>
</evidence>
<keyword evidence="1" id="KW-0812">Transmembrane</keyword>
<gene>
    <name evidence="2" type="ORF">WMSIL1_LOCUS934</name>
</gene>
<keyword evidence="3" id="KW-1185">Reference proteome</keyword>
<protein>
    <submittedName>
        <fullName evidence="2">Uncharacterized protein</fullName>
    </submittedName>
</protein>
<feature type="transmembrane region" description="Helical" evidence="1">
    <location>
        <begin position="34"/>
        <end position="56"/>
    </location>
</feature>
<evidence type="ECO:0000256" key="1">
    <source>
        <dbReference type="SAM" id="Phobius"/>
    </source>
</evidence>
<name>A0A564XY44_HYMDI</name>
<keyword evidence="1" id="KW-0472">Membrane</keyword>
<sequence>THTHTEDPTSSNASPVAQSFSSNSLFSLETLYRALFNTTWSAQSLVFFFFHLLLVIHRYKLVTL</sequence>
<accession>A0A564XY44</accession>
<organism evidence="2 3">
    <name type="scientific">Hymenolepis diminuta</name>
    <name type="common">Rat tapeworm</name>
    <dbReference type="NCBI Taxonomy" id="6216"/>
    <lineage>
        <taxon>Eukaryota</taxon>
        <taxon>Metazoa</taxon>
        <taxon>Spiralia</taxon>
        <taxon>Lophotrochozoa</taxon>
        <taxon>Platyhelminthes</taxon>
        <taxon>Cestoda</taxon>
        <taxon>Eucestoda</taxon>
        <taxon>Cyclophyllidea</taxon>
        <taxon>Hymenolepididae</taxon>
        <taxon>Hymenolepis</taxon>
    </lineage>
</organism>